<gene>
    <name evidence="4" type="ORF">F8154_07725</name>
</gene>
<sequence>MIIIKKNRNKLKKPQKLSNIEDRKEEVRIFDDNMTQFTHQLQANINIINEYLGENVDLACRYIDINTIPITRAAIIFIRSIADTQKLEATVIEPLAHNILQSLKKDSYDDYSKTADAVKDLVTNSEVEGIFDVNTSIDALLKGNGILFIDDNPIAFKIGIVKESEKKYADAKTERVIMGPQEAFVEDIEAFVEDINENTFMLRKKINSPHFIVKEIIIGRHSKTKVRIAYLDNLVKSSIVDEVFFRLEKIDVDGIMGSSSVSEYISDSPASLFPTIFSTERPDRIQAMLLEGRVAIISDGSPIALVVPCVAGDFFSTPEDYYLNFYFTSFNRLLGYIGAIFVMFAPSIYIAFTTYHQELLPTSLALTISGTRLGVPYPAFLEALLMEISFEALREAGTRLPIHAGQAVSIVGALIIGQSAVEAGLVSPTVIIVVAFTAIFSLAMPFNNFSMALRLTRFLNMTLAAILGIYGIMTGALIILLTLLSLRAFGTPFMLPFSPLNLQDLKDWVLRFPQWAITKRSSYFSINPQKKADNLKPTPSDEGMKK</sequence>
<keyword evidence="3" id="KW-0812">Transmembrane</keyword>
<keyword evidence="2 3" id="KW-0472">Membrane</keyword>
<proteinExistence type="inferred from homology"/>
<evidence type="ECO:0000256" key="3">
    <source>
        <dbReference type="SAM" id="Phobius"/>
    </source>
</evidence>
<evidence type="ECO:0000256" key="2">
    <source>
        <dbReference type="ARBA" id="ARBA00023136"/>
    </source>
</evidence>
<protein>
    <submittedName>
        <fullName evidence="4">Spore germination protein</fullName>
    </submittedName>
</protein>
<dbReference type="GO" id="GO:0016020">
    <property type="term" value="C:membrane"/>
    <property type="evidence" value="ECO:0007669"/>
    <property type="project" value="InterPro"/>
</dbReference>
<comment type="caution">
    <text evidence="4">The sequence shown here is derived from an EMBL/GenBank/DDBJ whole genome shotgun (WGS) entry which is preliminary data.</text>
</comment>
<feature type="transmembrane region" description="Helical" evidence="3">
    <location>
        <begin position="458"/>
        <end position="486"/>
    </location>
</feature>
<dbReference type="InterPro" id="IPR050768">
    <property type="entry name" value="UPF0353/GerABKA_families"/>
</dbReference>
<dbReference type="RefSeq" id="WP_151861037.1">
    <property type="nucleotide sequence ID" value="NZ_WBZC01000024.1"/>
</dbReference>
<dbReference type="Proteomes" id="UP000432715">
    <property type="component" value="Unassembled WGS sequence"/>
</dbReference>
<comment type="similarity">
    <text evidence="1">Belongs to the GerABKA family.</text>
</comment>
<evidence type="ECO:0000256" key="1">
    <source>
        <dbReference type="ARBA" id="ARBA00005278"/>
    </source>
</evidence>
<keyword evidence="3" id="KW-1133">Transmembrane helix</keyword>
<dbReference type="InterPro" id="IPR004995">
    <property type="entry name" value="Spore_Ger"/>
</dbReference>
<dbReference type="GO" id="GO:0009847">
    <property type="term" value="P:spore germination"/>
    <property type="evidence" value="ECO:0007669"/>
    <property type="project" value="InterPro"/>
</dbReference>
<organism evidence="4 5">
    <name type="scientific">Alkaliphilus pronyensis</name>
    <dbReference type="NCBI Taxonomy" id="1482732"/>
    <lineage>
        <taxon>Bacteria</taxon>
        <taxon>Bacillati</taxon>
        <taxon>Bacillota</taxon>
        <taxon>Clostridia</taxon>
        <taxon>Peptostreptococcales</taxon>
        <taxon>Natronincolaceae</taxon>
        <taxon>Alkaliphilus</taxon>
    </lineage>
</organism>
<dbReference type="PIRSF" id="PIRSF005690">
    <property type="entry name" value="GerBA"/>
    <property type="match status" value="1"/>
</dbReference>
<feature type="transmembrane region" description="Helical" evidence="3">
    <location>
        <begin position="425"/>
        <end position="446"/>
    </location>
</feature>
<accession>A0A6I0EZW6</accession>
<reference evidence="4 5" key="1">
    <citation type="submission" date="2019-10" db="EMBL/GenBank/DDBJ databases">
        <title>Alkaliphilus serpentinus sp. nov. and Alkaliphilus pronyensis sp. nov., two novel anaerobic alkaliphilic species isolated from the serpentinized-hosted hydrothermal field of the Prony Bay (New Caledonia).</title>
        <authorList>
            <person name="Postec A."/>
        </authorList>
    </citation>
    <scope>NUCLEOTIDE SEQUENCE [LARGE SCALE GENOMIC DNA]</scope>
    <source>
        <strain evidence="4 5">LacV</strain>
    </source>
</reference>
<dbReference type="PANTHER" id="PTHR22550">
    <property type="entry name" value="SPORE GERMINATION PROTEIN"/>
    <property type="match status" value="1"/>
</dbReference>
<dbReference type="OrthoDB" id="9772630at2"/>
<name>A0A6I0EZW6_9FIRM</name>
<evidence type="ECO:0000313" key="5">
    <source>
        <dbReference type="Proteomes" id="UP000432715"/>
    </source>
</evidence>
<dbReference type="PANTHER" id="PTHR22550:SF5">
    <property type="entry name" value="LEUCINE ZIPPER PROTEIN 4"/>
    <property type="match status" value="1"/>
</dbReference>
<evidence type="ECO:0000313" key="4">
    <source>
        <dbReference type="EMBL" id="KAB3534867.1"/>
    </source>
</evidence>
<dbReference type="EMBL" id="WBZC01000024">
    <property type="protein sequence ID" value="KAB3534867.1"/>
    <property type="molecule type" value="Genomic_DNA"/>
</dbReference>
<keyword evidence="5" id="KW-1185">Reference proteome</keyword>
<feature type="transmembrane region" description="Helical" evidence="3">
    <location>
        <begin position="333"/>
        <end position="355"/>
    </location>
</feature>
<dbReference type="Pfam" id="PF03323">
    <property type="entry name" value="GerA"/>
    <property type="match status" value="1"/>
</dbReference>
<dbReference type="AlphaFoldDB" id="A0A6I0EZW6"/>